<name>B1VER2_CORU7</name>
<organism evidence="3 4">
    <name type="scientific">Corynebacterium urealyticum (strain ATCC 43042 / DSM 7109)</name>
    <dbReference type="NCBI Taxonomy" id="504474"/>
    <lineage>
        <taxon>Bacteria</taxon>
        <taxon>Bacillati</taxon>
        <taxon>Actinomycetota</taxon>
        <taxon>Actinomycetes</taxon>
        <taxon>Mycobacteriales</taxon>
        <taxon>Corynebacteriaceae</taxon>
        <taxon>Corynebacterium</taxon>
    </lineage>
</organism>
<keyword evidence="2" id="KW-1133">Transmembrane helix</keyword>
<dbReference type="EMBL" id="AM942444">
    <property type="protein sequence ID" value="CAQ04251.1"/>
    <property type="molecule type" value="Genomic_DNA"/>
</dbReference>
<protein>
    <submittedName>
        <fullName evidence="3">Putative surface-anchored protein</fullName>
    </submittedName>
</protein>
<dbReference type="STRING" id="504474.cu0291"/>
<dbReference type="NCBIfam" id="TIGR03769">
    <property type="entry name" value="P_ac_wall_RPT"/>
    <property type="match status" value="1"/>
</dbReference>
<dbReference type="AlphaFoldDB" id="B1VER2"/>
<dbReference type="RefSeq" id="WP_012359552.1">
    <property type="nucleotide sequence ID" value="NC_010545.1"/>
</dbReference>
<sequence length="391" mass="39300">MSRLVAPARSHASLSTTSRIQLSALACPSLRTVTRAALRLGLALLLAIAAPLAAAGLNPDTLGKAAAQGAIDHGHVDAFNVTAEGGKLRLDLKEDVTGQHVRRSPESVVLKVKQQAYTEKVKSVKGVGEAGYYLPITQDPNLLWPGWDTQALAGTPFSSVNIVFEQVSGPGNVYLFSTSGFGEVQSLLNNGSTRLTSGAAIQQARPAHTHANWVFSQPGTYKMRVYAQGKDSNGNVNKSNTATYTWSVGDGSAPKASNKPNASGKGTSKSTSGANSASTETGKSGASTSGTSGSNGSASESGTPGEAGESGTSGDSSSDELPALAADGGSGGGASGSGELANTGVEPSTAALIALGVGLTVFGAGWVLLNRSALQVANGGASGRGRASRDS</sequence>
<dbReference type="NCBIfam" id="NF038134">
    <property type="entry name" value="choice_anch_M"/>
    <property type="match status" value="1"/>
</dbReference>
<dbReference type="HOGENOM" id="CLU_059337_0_0_11"/>
<gene>
    <name evidence="3" type="ordered locus">cu0291</name>
</gene>
<reference evidence="3 4" key="1">
    <citation type="journal article" date="2008" name="J. Biotechnol.">
        <title>The lifestyle of Corynebacterium urealyticum derived from its complete genome sequence established by pyrosequencing.</title>
        <authorList>
            <person name="Tauch A."/>
            <person name="Trost E."/>
            <person name="Tilker A."/>
            <person name="Ludewig U."/>
            <person name="Schneiker S."/>
            <person name="Goesmann A."/>
            <person name="Arnold W."/>
            <person name="Bekel T."/>
            <person name="Brinkrolf K."/>
            <person name="Brune I."/>
            <person name="Goetker S."/>
            <person name="Kalinowski J."/>
            <person name="Kamp P.-B."/>
            <person name="Lobo F.P."/>
            <person name="Viehoever P."/>
            <person name="Weisshaar B."/>
            <person name="Soriano F."/>
            <person name="Droege M."/>
            <person name="Puehler A."/>
        </authorList>
    </citation>
    <scope>NUCLEOTIDE SEQUENCE [LARGE SCALE GENOMIC DNA]</scope>
    <source>
        <strain evidence="4">ATCC 43042 / DSM 7109</strain>
    </source>
</reference>
<evidence type="ECO:0000256" key="1">
    <source>
        <dbReference type="SAM" id="MobiDB-lite"/>
    </source>
</evidence>
<evidence type="ECO:0000313" key="3">
    <source>
        <dbReference type="EMBL" id="CAQ04251.1"/>
    </source>
</evidence>
<dbReference type="GeneID" id="60605095"/>
<dbReference type="eggNOG" id="COG0803">
    <property type="taxonomic scope" value="Bacteria"/>
</dbReference>
<feature type="transmembrane region" description="Helical" evidence="2">
    <location>
        <begin position="350"/>
        <end position="369"/>
    </location>
</feature>
<keyword evidence="2" id="KW-0472">Membrane</keyword>
<dbReference type="Proteomes" id="UP000001727">
    <property type="component" value="Chromosome"/>
</dbReference>
<keyword evidence="2" id="KW-0812">Transmembrane</keyword>
<dbReference type="KEGG" id="cur:cu0291"/>
<keyword evidence="4" id="KW-1185">Reference proteome</keyword>
<evidence type="ECO:0000256" key="2">
    <source>
        <dbReference type="SAM" id="Phobius"/>
    </source>
</evidence>
<proteinExistence type="predicted"/>
<feature type="region of interest" description="Disordered" evidence="1">
    <location>
        <begin position="248"/>
        <end position="342"/>
    </location>
</feature>
<evidence type="ECO:0000313" key="4">
    <source>
        <dbReference type="Proteomes" id="UP000001727"/>
    </source>
</evidence>
<feature type="compositionally biased region" description="Low complexity" evidence="1">
    <location>
        <begin position="261"/>
        <end position="320"/>
    </location>
</feature>
<accession>B1VER2</accession>
<dbReference type="InterPro" id="IPR022435">
    <property type="entry name" value="Surface-anchored_actinobac"/>
</dbReference>